<comment type="function">
    <text evidence="6 8 9">Necessary for efficient RNA polymerase transcription elongation past template-encoded arresting sites. The arresting sites in DNA have the property of trapping a certain fraction of elongating RNA polymerases that pass through, resulting in locked ternary complexes. Cleavage of the nascent transcript by cleavage factors such as GreA or GreB allows the resumption of elongation from the new 3'terminus. GreA releases sequences of 2 to 3 nucleotides.</text>
</comment>
<dbReference type="SUPFAM" id="SSF54534">
    <property type="entry name" value="FKBP-like"/>
    <property type="match status" value="1"/>
</dbReference>
<dbReference type="Pfam" id="PF03449">
    <property type="entry name" value="GreA_GreB_N"/>
    <property type="match status" value="1"/>
</dbReference>
<dbReference type="KEGG" id="adin:H7849_21595"/>
<keyword evidence="4 8" id="KW-0238">DNA-binding</keyword>
<dbReference type="GO" id="GO:0006354">
    <property type="term" value="P:DNA-templated transcription elongation"/>
    <property type="evidence" value="ECO:0007669"/>
    <property type="project" value="TreeGrafter"/>
</dbReference>
<dbReference type="EMBL" id="CP060394">
    <property type="protein sequence ID" value="QNI31629.1"/>
    <property type="molecule type" value="Genomic_DNA"/>
</dbReference>
<keyword evidence="13" id="KW-1185">Reference proteome</keyword>
<dbReference type="GO" id="GO:0070063">
    <property type="term" value="F:RNA polymerase binding"/>
    <property type="evidence" value="ECO:0007669"/>
    <property type="project" value="InterPro"/>
</dbReference>
<dbReference type="Gene3D" id="3.10.50.30">
    <property type="entry name" value="Transcription elongation factor, GreA/GreB, C-terminal domain"/>
    <property type="match status" value="1"/>
</dbReference>
<dbReference type="PANTHER" id="PTHR30437:SF4">
    <property type="entry name" value="TRANSCRIPTION ELONGATION FACTOR GREA"/>
    <property type="match status" value="1"/>
</dbReference>
<evidence type="ECO:0000256" key="7">
    <source>
        <dbReference type="ARBA" id="ARBA00030776"/>
    </source>
</evidence>
<evidence type="ECO:0000256" key="6">
    <source>
        <dbReference type="ARBA" id="ARBA00024916"/>
    </source>
</evidence>
<evidence type="ECO:0000256" key="9">
    <source>
        <dbReference type="RuleBase" id="RU000556"/>
    </source>
</evidence>
<reference evidence="12 13" key="1">
    <citation type="submission" date="2020-08" db="EMBL/GenBank/DDBJ databases">
        <title>Edaphobacter telluris sp. nov. and Acidobacterium dinghuensis sp. nov., two acidobacteria isolated from forest soil.</title>
        <authorList>
            <person name="Fu J."/>
            <person name="Qiu L."/>
        </authorList>
    </citation>
    <scope>NUCLEOTIDE SEQUENCE [LARGE SCALE GENOMIC DNA]</scope>
    <source>
        <strain evidence="12">4Y35</strain>
    </source>
</reference>
<keyword evidence="12" id="KW-0648">Protein biosynthesis</keyword>
<dbReference type="FunFam" id="3.10.50.30:FF:000001">
    <property type="entry name" value="Transcription elongation factor GreA"/>
    <property type="match status" value="1"/>
</dbReference>
<evidence type="ECO:0000259" key="10">
    <source>
        <dbReference type="Pfam" id="PF01272"/>
    </source>
</evidence>
<protein>
    <recommendedName>
        <fullName evidence="2 8">Transcription elongation factor GreA</fullName>
    </recommendedName>
    <alternativeName>
        <fullName evidence="7 8">Transcript cleavage factor GreA</fullName>
    </alternativeName>
</protein>
<dbReference type="Pfam" id="PF01272">
    <property type="entry name" value="GreA_GreB"/>
    <property type="match status" value="1"/>
</dbReference>
<sequence length="157" mass="17461">MPEHIKKKLLEEIKQLEHELAHELPLEIKKAAALGDLSENAEYHMAKQRQVFVNARLGQLKKRMGELALVNLANIPHDRVAFGSTIVVYDTSKDEEIEYKLVTSEESDVNQGLISTTSPIGRALVGKQVGDVATVVTPNGKRELEILKLSTIHDEAE</sequence>
<dbReference type="InterPro" id="IPR036805">
    <property type="entry name" value="Tscrpt_elong_fac_GreA/B_N_sf"/>
</dbReference>
<name>A0A7G8BGF9_9BACT</name>
<dbReference type="InterPro" id="IPR001437">
    <property type="entry name" value="Tscrpt_elong_fac_GreA/B_C"/>
</dbReference>
<evidence type="ECO:0000259" key="11">
    <source>
        <dbReference type="Pfam" id="PF03449"/>
    </source>
</evidence>
<dbReference type="GO" id="GO:0003677">
    <property type="term" value="F:DNA binding"/>
    <property type="evidence" value="ECO:0007669"/>
    <property type="project" value="UniProtKB-UniRule"/>
</dbReference>
<gene>
    <name evidence="8" type="primary">greA</name>
    <name evidence="12" type="ORF">H7849_21595</name>
</gene>
<comment type="similarity">
    <text evidence="1 8 9">Belongs to the GreA/GreB family.</text>
</comment>
<keyword evidence="5 8" id="KW-0804">Transcription</keyword>
<dbReference type="PROSITE" id="PS00830">
    <property type="entry name" value="GREAB_2"/>
    <property type="match status" value="1"/>
</dbReference>
<evidence type="ECO:0000256" key="4">
    <source>
        <dbReference type="ARBA" id="ARBA00023125"/>
    </source>
</evidence>
<dbReference type="AlphaFoldDB" id="A0A7G8BGF9"/>
<feature type="domain" description="Transcription elongation factor GreA/GreB C-terminal" evidence="10">
    <location>
        <begin position="76"/>
        <end position="150"/>
    </location>
</feature>
<proteinExistence type="inferred from homology"/>
<dbReference type="SUPFAM" id="SSF46557">
    <property type="entry name" value="GreA transcript cleavage protein, N-terminal domain"/>
    <property type="match status" value="1"/>
</dbReference>
<dbReference type="Gene3D" id="1.10.287.180">
    <property type="entry name" value="Transcription elongation factor, GreA/GreB, N-terminal domain"/>
    <property type="match status" value="1"/>
</dbReference>
<dbReference type="NCBIfam" id="TIGR01462">
    <property type="entry name" value="greA"/>
    <property type="match status" value="1"/>
</dbReference>
<keyword evidence="12" id="KW-0251">Elongation factor</keyword>
<evidence type="ECO:0000256" key="1">
    <source>
        <dbReference type="ARBA" id="ARBA00008213"/>
    </source>
</evidence>
<evidence type="ECO:0000256" key="2">
    <source>
        <dbReference type="ARBA" id="ARBA00013729"/>
    </source>
</evidence>
<dbReference type="FunFam" id="1.10.287.180:FF:000001">
    <property type="entry name" value="Transcription elongation factor GreA"/>
    <property type="match status" value="1"/>
</dbReference>
<dbReference type="HAMAP" id="MF_00105">
    <property type="entry name" value="GreA_GreB"/>
    <property type="match status" value="1"/>
</dbReference>
<evidence type="ECO:0000313" key="13">
    <source>
        <dbReference type="Proteomes" id="UP000515312"/>
    </source>
</evidence>
<dbReference type="Proteomes" id="UP000515312">
    <property type="component" value="Chromosome"/>
</dbReference>
<dbReference type="PIRSF" id="PIRSF006092">
    <property type="entry name" value="GreA_GreB"/>
    <property type="match status" value="1"/>
</dbReference>
<keyword evidence="3 8" id="KW-0805">Transcription regulation</keyword>
<dbReference type="InterPro" id="IPR023459">
    <property type="entry name" value="Tscrpt_elong_fac_GreA/B_fam"/>
</dbReference>
<dbReference type="InterPro" id="IPR006359">
    <property type="entry name" value="Tscrpt_elong_fac_GreA"/>
</dbReference>
<evidence type="ECO:0000256" key="5">
    <source>
        <dbReference type="ARBA" id="ARBA00023163"/>
    </source>
</evidence>
<evidence type="ECO:0000256" key="3">
    <source>
        <dbReference type="ARBA" id="ARBA00023015"/>
    </source>
</evidence>
<dbReference type="InterPro" id="IPR028624">
    <property type="entry name" value="Tscrpt_elong_fac_GreA/B"/>
</dbReference>
<evidence type="ECO:0000313" key="12">
    <source>
        <dbReference type="EMBL" id="QNI31629.1"/>
    </source>
</evidence>
<dbReference type="PANTHER" id="PTHR30437">
    <property type="entry name" value="TRANSCRIPTION ELONGATION FACTOR GREA"/>
    <property type="match status" value="1"/>
</dbReference>
<feature type="domain" description="Transcription elongation factor GreA/GreB N-terminal" evidence="11">
    <location>
        <begin position="7"/>
        <end position="65"/>
    </location>
</feature>
<evidence type="ECO:0000256" key="8">
    <source>
        <dbReference type="HAMAP-Rule" id="MF_00105"/>
    </source>
</evidence>
<dbReference type="GO" id="GO:0003746">
    <property type="term" value="F:translation elongation factor activity"/>
    <property type="evidence" value="ECO:0007669"/>
    <property type="project" value="UniProtKB-KW"/>
</dbReference>
<dbReference type="RefSeq" id="WP_186742444.1">
    <property type="nucleotide sequence ID" value="NZ_CP060394.1"/>
</dbReference>
<dbReference type="PROSITE" id="PS00829">
    <property type="entry name" value="GREAB_1"/>
    <property type="match status" value="1"/>
</dbReference>
<dbReference type="InterPro" id="IPR018151">
    <property type="entry name" value="TF_GreA/GreB_CS"/>
</dbReference>
<accession>A0A7G8BGF9</accession>
<dbReference type="InterPro" id="IPR022691">
    <property type="entry name" value="Tscrpt_elong_fac_GreA/B_N"/>
</dbReference>
<dbReference type="InterPro" id="IPR036953">
    <property type="entry name" value="GreA/GreB_C_sf"/>
</dbReference>
<dbReference type="GO" id="GO:0032784">
    <property type="term" value="P:regulation of DNA-templated transcription elongation"/>
    <property type="evidence" value="ECO:0007669"/>
    <property type="project" value="UniProtKB-UniRule"/>
</dbReference>
<organism evidence="12 13">
    <name type="scientific">Alloacidobacterium dinghuense</name>
    <dbReference type="NCBI Taxonomy" id="2763107"/>
    <lineage>
        <taxon>Bacteria</taxon>
        <taxon>Pseudomonadati</taxon>
        <taxon>Acidobacteriota</taxon>
        <taxon>Terriglobia</taxon>
        <taxon>Terriglobales</taxon>
        <taxon>Acidobacteriaceae</taxon>
        <taxon>Alloacidobacterium</taxon>
    </lineage>
</organism>